<feature type="region of interest" description="Disordered" evidence="9">
    <location>
        <begin position="223"/>
        <end position="271"/>
    </location>
</feature>
<keyword evidence="2" id="KW-0723">Serine/threonine-protein kinase</keyword>
<feature type="domain" description="Protein kinase" evidence="10">
    <location>
        <begin position="1"/>
        <end position="307"/>
    </location>
</feature>
<dbReference type="InterPro" id="IPR011009">
    <property type="entry name" value="Kinase-like_dom_sf"/>
</dbReference>
<reference evidence="11 12" key="1">
    <citation type="submission" date="2021-07" db="EMBL/GenBank/DDBJ databases">
        <title>The Aristolochia fimbriata genome: insights into angiosperm evolution, floral development and chemical biosynthesis.</title>
        <authorList>
            <person name="Jiao Y."/>
        </authorList>
    </citation>
    <scope>NUCLEOTIDE SEQUENCE [LARGE SCALE GENOMIC DNA]</scope>
    <source>
        <strain evidence="11">IBCAS-2021</strain>
        <tissue evidence="11">Leaf</tissue>
    </source>
</reference>
<proteinExistence type="predicted"/>
<evidence type="ECO:0000256" key="4">
    <source>
        <dbReference type="ARBA" id="ARBA00022741"/>
    </source>
</evidence>
<dbReference type="EMBL" id="JAINDJ010000004">
    <property type="protein sequence ID" value="KAG9450382.1"/>
    <property type="molecule type" value="Genomic_DNA"/>
</dbReference>
<dbReference type="InterPro" id="IPR000719">
    <property type="entry name" value="Prot_kinase_dom"/>
</dbReference>
<accession>A0AAV7ENI8</accession>
<protein>
    <recommendedName>
        <fullName evidence="1">non-specific serine/threonine protein kinase</fullName>
        <ecNumber evidence="1">2.7.11.1</ecNumber>
    </recommendedName>
</protein>
<evidence type="ECO:0000256" key="3">
    <source>
        <dbReference type="ARBA" id="ARBA00022679"/>
    </source>
</evidence>
<name>A0AAV7ENI8_ARIFI</name>
<evidence type="ECO:0000256" key="9">
    <source>
        <dbReference type="SAM" id="MobiDB-lite"/>
    </source>
</evidence>
<evidence type="ECO:0000256" key="6">
    <source>
        <dbReference type="ARBA" id="ARBA00022840"/>
    </source>
</evidence>
<evidence type="ECO:0000313" key="12">
    <source>
        <dbReference type="Proteomes" id="UP000825729"/>
    </source>
</evidence>
<evidence type="ECO:0000256" key="2">
    <source>
        <dbReference type="ARBA" id="ARBA00022527"/>
    </source>
</evidence>
<gene>
    <name evidence="11" type="ORF">H6P81_010347</name>
</gene>
<dbReference type="AlphaFoldDB" id="A0AAV7ENI8"/>
<comment type="catalytic activity">
    <reaction evidence="8">
        <text>L-seryl-[protein] + ATP = O-phospho-L-seryl-[protein] + ADP + H(+)</text>
        <dbReference type="Rhea" id="RHEA:17989"/>
        <dbReference type="Rhea" id="RHEA-COMP:9863"/>
        <dbReference type="Rhea" id="RHEA-COMP:11604"/>
        <dbReference type="ChEBI" id="CHEBI:15378"/>
        <dbReference type="ChEBI" id="CHEBI:29999"/>
        <dbReference type="ChEBI" id="CHEBI:30616"/>
        <dbReference type="ChEBI" id="CHEBI:83421"/>
        <dbReference type="ChEBI" id="CHEBI:456216"/>
        <dbReference type="EC" id="2.7.11.1"/>
    </reaction>
</comment>
<dbReference type="GO" id="GO:0005524">
    <property type="term" value="F:ATP binding"/>
    <property type="evidence" value="ECO:0007669"/>
    <property type="project" value="UniProtKB-KW"/>
</dbReference>
<keyword evidence="5" id="KW-0418">Kinase</keyword>
<sequence>MLLVSKASIALKVVDRDAVSGKKLAQARTKARVLALLDHPFLPTLYAQLEVSHYSCLLIDYCARGDLHSLMRARPGNRLPLTAARFYAAKVLHALEYLHCKGTVYRDLKPENVLVRAEGHVMLSDFDLYFQAHVVAAVEKAETAGPPPKGSITMTETTEMVVEPMGAYSRSCVGTHEYLAPEVVDGDGHGSGVDGHGHGSGVDWWAFGVFLYEMLYGRTPFRGSRFPQRRGRRRRRRDGGGPGFDWTPPGEGSLETPRQQQGHAGDQAPPILRRRKLAVDSLLHAIGDSNIIVEGRSRRRHRQEEEA</sequence>
<dbReference type="SUPFAM" id="SSF56112">
    <property type="entry name" value="Protein kinase-like (PK-like)"/>
    <property type="match status" value="1"/>
</dbReference>
<dbReference type="GO" id="GO:0004674">
    <property type="term" value="F:protein serine/threonine kinase activity"/>
    <property type="evidence" value="ECO:0007669"/>
    <property type="project" value="UniProtKB-KW"/>
</dbReference>
<evidence type="ECO:0000313" key="11">
    <source>
        <dbReference type="EMBL" id="KAG9450382.1"/>
    </source>
</evidence>
<dbReference type="PANTHER" id="PTHR45637">
    <property type="entry name" value="FLIPPASE KINASE 1-RELATED"/>
    <property type="match status" value="1"/>
</dbReference>
<comment type="catalytic activity">
    <reaction evidence="7">
        <text>L-threonyl-[protein] + ATP = O-phospho-L-threonyl-[protein] + ADP + H(+)</text>
        <dbReference type="Rhea" id="RHEA:46608"/>
        <dbReference type="Rhea" id="RHEA-COMP:11060"/>
        <dbReference type="Rhea" id="RHEA-COMP:11605"/>
        <dbReference type="ChEBI" id="CHEBI:15378"/>
        <dbReference type="ChEBI" id="CHEBI:30013"/>
        <dbReference type="ChEBI" id="CHEBI:30616"/>
        <dbReference type="ChEBI" id="CHEBI:61977"/>
        <dbReference type="ChEBI" id="CHEBI:456216"/>
        <dbReference type="EC" id="2.7.11.1"/>
    </reaction>
</comment>
<dbReference type="Gene3D" id="3.30.200.20">
    <property type="entry name" value="Phosphorylase Kinase, domain 1"/>
    <property type="match status" value="1"/>
</dbReference>
<dbReference type="Gene3D" id="1.10.510.10">
    <property type="entry name" value="Transferase(Phosphotransferase) domain 1"/>
    <property type="match status" value="1"/>
</dbReference>
<keyword evidence="12" id="KW-1185">Reference proteome</keyword>
<dbReference type="Proteomes" id="UP000825729">
    <property type="component" value="Unassembled WGS sequence"/>
</dbReference>
<dbReference type="EC" id="2.7.11.1" evidence="1"/>
<dbReference type="FunFam" id="1.10.510.10:FF:000294">
    <property type="entry name" value="Serine/threonine-protein kinase OXI1"/>
    <property type="match status" value="1"/>
</dbReference>
<keyword evidence="4" id="KW-0547">Nucleotide-binding</keyword>
<evidence type="ECO:0000256" key="7">
    <source>
        <dbReference type="ARBA" id="ARBA00047899"/>
    </source>
</evidence>
<keyword evidence="3" id="KW-0808">Transferase</keyword>
<feature type="compositionally biased region" description="Basic residues" evidence="9">
    <location>
        <begin position="227"/>
        <end position="237"/>
    </location>
</feature>
<evidence type="ECO:0000256" key="5">
    <source>
        <dbReference type="ARBA" id="ARBA00022777"/>
    </source>
</evidence>
<dbReference type="PROSITE" id="PS50011">
    <property type="entry name" value="PROTEIN_KINASE_DOM"/>
    <property type="match status" value="1"/>
</dbReference>
<keyword evidence="6" id="KW-0067">ATP-binding</keyword>
<evidence type="ECO:0000256" key="1">
    <source>
        <dbReference type="ARBA" id="ARBA00012513"/>
    </source>
</evidence>
<dbReference type="SMART" id="SM00220">
    <property type="entry name" value="S_TKc"/>
    <property type="match status" value="1"/>
</dbReference>
<comment type="caution">
    <text evidence="11">The sequence shown here is derived from an EMBL/GenBank/DDBJ whole genome shotgun (WGS) entry which is preliminary data.</text>
</comment>
<organism evidence="11 12">
    <name type="scientific">Aristolochia fimbriata</name>
    <name type="common">White veined hardy Dutchman's pipe vine</name>
    <dbReference type="NCBI Taxonomy" id="158543"/>
    <lineage>
        <taxon>Eukaryota</taxon>
        <taxon>Viridiplantae</taxon>
        <taxon>Streptophyta</taxon>
        <taxon>Embryophyta</taxon>
        <taxon>Tracheophyta</taxon>
        <taxon>Spermatophyta</taxon>
        <taxon>Magnoliopsida</taxon>
        <taxon>Magnoliidae</taxon>
        <taxon>Piperales</taxon>
        <taxon>Aristolochiaceae</taxon>
        <taxon>Aristolochia</taxon>
    </lineage>
</organism>
<evidence type="ECO:0000259" key="10">
    <source>
        <dbReference type="PROSITE" id="PS50011"/>
    </source>
</evidence>
<dbReference type="Pfam" id="PF00069">
    <property type="entry name" value="Pkinase"/>
    <property type="match status" value="1"/>
</dbReference>
<evidence type="ECO:0000256" key="8">
    <source>
        <dbReference type="ARBA" id="ARBA00048679"/>
    </source>
</evidence>